<dbReference type="EMBL" id="BJYT01000001">
    <property type="protein sequence ID" value="GEO07782.1"/>
    <property type="molecule type" value="Genomic_DNA"/>
</dbReference>
<evidence type="ECO:0000259" key="1">
    <source>
        <dbReference type="Pfam" id="PF05685"/>
    </source>
</evidence>
<dbReference type="Proteomes" id="UP000321513">
    <property type="component" value="Unassembled WGS sequence"/>
</dbReference>
<comment type="caution">
    <text evidence="2">The sequence shown here is derived from an EMBL/GenBank/DDBJ whole genome shotgun (WGS) entry which is preliminary data.</text>
</comment>
<dbReference type="InterPro" id="IPR008538">
    <property type="entry name" value="Uma2"/>
</dbReference>
<proteinExistence type="predicted"/>
<keyword evidence="3" id="KW-1185">Reference proteome</keyword>
<protein>
    <recommendedName>
        <fullName evidence="1">Putative restriction endonuclease domain-containing protein</fullName>
    </recommendedName>
</protein>
<dbReference type="Pfam" id="PF05685">
    <property type="entry name" value="Uma2"/>
    <property type="match status" value="1"/>
</dbReference>
<feature type="domain" description="Putative restriction endonuclease" evidence="1">
    <location>
        <begin position="18"/>
        <end position="79"/>
    </location>
</feature>
<evidence type="ECO:0000313" key="3">
    <source>
        <dbReference type="Proteomes" id="UP000321513"/>
    </source>
</evidence>
<dbReference type="AlphaFoldDB" id="A0A512B750"/>
<accession>A0A512B750</accession>
<dbReference type="RefSeq" id="WP_147201740.1">
    <property type="nucleotide sequence ID" value="NZ_BJYT01000001.1"/>
</dbReference>
<organism evidence="2 3">
    <name type="scientific">Segetibacter aerophilus</name>
    <dbReference type="NCBI Taxonomy" id="670293"/>
    <lineage>
        <taxon>Bacteria</taxon>
        <taxon>Pseudomonadati</taxon>
        <taxon>Bacteroidota</taxon>
        <taxon>Chitinophagia</taxon>
        <taxon>Chitinophagales</taxon>
        <taxon>Chitinophagaceae</taxon>
        <taxon>Segetibacter</taxon>
    </lineage>
</organism>
<gene>
    <name evidence="2" type="ORF">SAE01_02780</name>
</gene>
<sequence length="99" mass="11192">MEIREPFVAYGKKHFTIAEYLEMENVATKKSEYFQGEIFAMSGAKLSHNVIAVNTLTSLHSKLKGKGCRPFGSDMRVHMRKILCSHTLTSPSFVANLQR</sequence>
<evidence type="ECO:0000313" key="2">
    <source>
        <dbReference type="EMBL" id="GEO07782.1"/>
    </source>
</evidence>
<dbReference type="OrthoDB" id="668969at2"/>
<reference evidence="2 3" key="1">
    <citation type="submission" date="2019-07" db="EMBL/GenBank/DDBJ databases">
        <title>Whole genome shotgun sequence of Segetibacter aerophilus NBRC 106135.</title>
        <authorList>
            <person name="Hosoyama A."/>
            <person name="Uohara A."/>
            <person name="Ohji S."/>
            <person name="Ichikawa N."/>
        </authorList>
    </citation>
    <scope>NUCLEOTIDE SEQUENCE [LARGE SCALE GENOMIC DNA]</scope>
    <source>
        <strain evidence="2 3">NBRC 106135</strain>
    </source>
</reference>
<dbReference type="InterPro" id="IPR012296">
    <property type="entry name" value="Nuclease_put_TT1808"/>
</dbReference>
<dbReference type="CDD" id="cd06260">
    <property type="entry name" value="DUF820-like"/>
    <property type="match status" value="1"/>
</dbReference>
<dbReference type="PANTHER" id="PTHR36558">
    <property type="entry name" value="GLR1098 PROTEIN"/>
    <property type="match status" value="1"/>
</dbReference>
<name>A0A512B750_9BACT</name>
<dbReference type="PANTHER" id="PTHR36558:SF1">
    <property type="entry name" value="RESTRICTION ENDONUCLEASE DOMAIN-CONTAINING PROTEIN-RELATED"/>
    <property type="match status" value="1"/>
</dbReference>
<dbReference type="Gene3D" id="3.90.1570.10">
    <property type="entry name" value="tt1808, chain A"/>
    <property type="match status" value="1"/>
</dbReference>